<dbReference type="RefSeq" id="WP_136415954.1">
    <property type="nucleotide sequence ID" value="NZ_CP039396.1"/>
</dbReference>
<protein>
    <submittedName>
        <fullName evidence="1">Uncharacterized protein</fullName>
    </submittedName>
</protein>
<name>A0A4P7W5N0_9BACT</name>
<organism evidence="1 2">
    <name type="scientific">Duncaniella dubosii</name>
    <dbReference type="NCBI Taxonomy" id="2518971"/>
    <lineage>
        <taxon>Bacteria</taxon>
        <taxon>Pseudomonadati</taxon>
        <taxon>Bacteroidota</taxon>
        <taxon>Bacteroidia</taxon>
        <taxon>Bacteroidales</taxon>
        <taxon>Muribaculaceae</taxon>
        <taxon>Duncaniella</taxon>
    </lineage>
</organism>
<proteinExistence type="predicted"/>
<dbReference type="EMBL" id="CP039396">
    <property type="protein sequence ID" value="QCD42755.1"/>
    <property type="molecule type" value="Genomic_DNA"/>
</dbReference>
<dbReference type="KEGG" id="ddb:E7747_10970"/>
<evidence type="ECO:0000313" key="2">
    <source>
        <dbReference type="Proteomes" id="UP000297149"/>
    </source>
</evidence>
<sequence>MTQPEVNNKPTTIVAFDSSYVLVAIFKSISEAATLTNTVRQSLIKAAYGDIISVNKRYWRAVPTDFQIEPDDVGKLTLFEFDAAVGEDRKIYSTRKMLKNSVMLESEYIALQAAQGR</sequence>
<keyword evidence="2" id="KW-1185">Reference proteome</keyword>
<evidence type="ECO:0000313" key="1">
    <source>
        <dbReference type="EMBL" id="QCD42755.1"/>
    </source>
</evidence>
<accession>A0A4P7W5N0</accession>
<gene>
    <name evidence="1" type="ORF">E7747_10970</name>
</gene>
<dbReference type="Proteomes" id="UP000297149">
    <property type="component" value="Chromosome"/>
</dbReference>
<reference evidence="2" key="1">
    <citation type="submission" date="2019-02" db="EMBL/GenBank/DDBJ databases">
        <title>Isolation and identification of novel species under the genus Muribaculum.</title>
        <authorList>
            <person name="Miyake S."/>
            <person name="Ding Y."/>
            <person name="Low A."/>
            <person name="Soh M."/>
            <person name="Seedorf H."/>
        </authorList>
    </citation>
    <scope>NUCLEOTIDE SEQUENCE [LARGE SCALE GENOMIC DNA]</scope>
    <source>
        <strain evidence="2">H5</strain>
    </source>
</reference>
<dbReference type="AlphaFoldDB" id="A0A4P7W5N0"/>